<evidence type="ECO:0000259" key="2">
    <source>
        <dbReference type="Pfam" id="PF00850"/>
    </source>
</evidence>
<sequence length="300" mass="33827">GKGKGYAINVALKDIHSKYSRTDTSQVAGKILQVFQPDAVVLQCSADSPSGDKHHCLNLTIRGLAHCVQYLHKKNVPLMLLGGGGYTVMNAARTWTYEIACALGIEDTIDPNLPLDEYFEWFGPRYRSEVVASIMEEMNVKDGSLEQVRINALEHLRELNSAPSVGIHDVPNESMLEHLGFGKESDTQDTLDERLAQHTRFVYKLQESDTASSSSDDESWESDESIGRTRLRRRRKQRMSLLTGQYFNVAHNHQSRRKFFQNRVVFDDTWQRVKLVQELGLGFGVNDLAGLMERGGRGRG</sequence>
<dbReference type="PANTHER" id="PTHR48252:SF77">
    <property type="entry name" value="HISTONE DEACETYLASE DOMAIN-CONTAINING PROTEIN"/>
    <property type="match status" value="1"/>
</dbReference>
<name>A0AA39PSQ5_9AGAR</name>
<dbReference type="PANTHER" id="PTHR48252">
    <property type="entry name" value="HISTONE DEACETYLASE 2-RELATED"/>
    <property type="match status" value="1"/>
</dbReference>
<feature type="non-terminal residue" evidence="3">
    <location>
        <position position="1"/>
    </location>
</feature>
<reference evidence="3" key="1">
    <citation type="submission" date="2023-06" db="EMBL/GenBank/DDBJ databases">
        <authorList>
            <consortium name="Lawrence Berkeley National Laboratory"/>
            <person name="Ahrendt S."/>
            <person name="Sahu N."/>
            <person name="Indic B."/>
            <person name="Wong-Bajracharya J."/>
            <person name="Merenyi Z."/>
            <person name="Ke H.-M."/>
            <person name="Monk M."/>
            <person name="Kocsube S."/>
            <person name="Drula E."/>
            <person name="Lipzen A."/>
            <person name="Balint B."/>
            <person name="Henrissat B."/>
            <person name="Andreopoulos B."/>
            <person name="Martin F.M."/>
            <person name="Harder C.B."/>
            <person name="Rigling D."/>
            <person name="Ford K.L."/>
            <person name="Foster G.D."/>
            <person name="Pangilinan J."/>
            <person name="Papanicolaou A."/>
            <person name="Barry K."/>
            <person name="LaButti K."/>
            <person name="Viragh M."/>
            <person name="Koriabine M."/>
            <person name="Yan M."/>
            <person name="Riley R."/>
            <person name="Champramary S."/>
            <person name="Plett K.L."/>
            <person name="Tsai I.J."/>
            <person name="Slot J."/>
            <person name="Sipos G."/>
            <person name="Plett J."/>
            <person name="Nagy L.G."/>
            <person name="Grigoriev I.V."/>
        </authorList>
    </citation>
    <scope>NUCLEOTIDE SEQUENCE</scope>
    <source>
        <strain evidence="3">HWK02</strain>
    </source>
</reference>
<feature type="domain" description="Histone deacetylase" evidence="2">
    <location>
        <begin position="1"/>
        <end position="100"/>
    </location>
</feature>
<dbReference type="InterPro" id="IPR023801">
    <property type="entry name" value="His_deacetylse_dom"/>
</dbReference>
<dbReference type="AlphaFoldDB" id="A0AA39PSQ5"/>
<dbReference type="Pfam" id="PF00850">
    <property type="entry name" value="Hist_deacetyl"/>
    <property type="match status" value="1"/>
</dbReference>
<dbReference type="SUPFAM" id="SSF52768">
    <property type="entry name" value="Arginase/deacetylase"/>
    <property type="match status" value="1"/>
</dbReference>
<feature type="compositionally biased region" description="Acidic residues" evidence="1">
    <location>
        <begin position="215"/>
        <end position="224"/>
    </location>
</feature>
<gene>
    <name evidence="3" type="ORF">EDD18DRAFT_1080892</name>
</gene>
<protein>
    <recommendedName>
        <fullName evidence="2">Histone deacetylase domain-containing protein</fullName>
    </recommendedName>
</protein>
<accession>A0AA39PSQ5</accession>
<proteinExistence type="predicted"/>
<evidence type="ECO:0000256" key="1">
    <source>
        <dbReference type="SAM" id="MobiDB-lite"/>
    </source>
</evidence>
<organism evidence="3 4">
    <name type="scientific">Armillaria luteobubalina</name>
    <dbReference type="NCBI Taxonomy" id="153913"/>
    <lineage>
        <taxon>Eukaryota</taxon>
        <taxon>Fungi</taxon>
        <taxon>Dikarya</taxon>
        <taxon>Basidiomycota</taxon>
        <taxon>Agaricomycotina</taxon>
        <taxon>Agaricomycetes</taxon>
        <taxon>Agaricomycetidae</taxon>
        <taxon>Agaricales</taxon>
        <taxon>Marasmiineae</taxon>
        <taxon>Physalacriaceae</taxon>
        <taxon>Armillaria</taxon>
    </lineage>
</organism>
<dbReference type="Gene3D" id="3.40.800.20">
    <property type="entry name" value="Histone deacetylase domain"/>
    <property type="match status" value="1"/>
</dbReference>
<dbReference type="EMBL" id="JAUEPU010000036">
    <property type="protein sequence ID" value="KAK0489843.1"/>
    <property type="molecule type" value="Genomic_DNA"/>
</dbReference>
<evidence type="ECO:0000313" key="4">
    <source>
        <dbReference type="Proteomes" id="UP001175228"/>
    </source>
</evidence>
<dbReference type="InterPro" id="IPR023696">
    <property type="entry name" value="Ureohydrolase_dom_sf"/>
</dbReference>
<keyword evidence="4" id="KW-1185">Reference proteome</keyword>
<comment type="caution">
    <text evidence="3">The sequence shown here is derived from an EMBL/GenBank/DDBJ whole genome shotgun (WGS) entry which is preliminary data.</text>
</comment>
<dbReference type="InterPro" id="IPR037138">
    <property type="entry name" value="His_deacetylse_dom_sf"/>
</dbReference>
<dbReference type="Proteomes" id="UP001175228">
    <property type="component" value="Unassembled WGS sequence"/>
</dbReference>
<feature type="region of interest" description="Disordered" evidence="1">
    <location>
        <begin position="206"/>
        <end position="227"/>
    </location>
</feature>
<evidence type="ECO:0000313" key="3">
    <source>
        <dbReference type="EMBL" id="KAK0489843.1"/>
    </source>
</evidence>